<feature type="region of interest" description="Disordered" evidence="1">
    <location>
        <begin position="46"/>
        <end position="66"/>
    </location>
</feature>
<reference evidence="2" key="1">
    <citation type="submission" date="2022-10" db="EMBL/GenBank/DDBJ databases">
        <title>Novel sulphate-reducing endosymbionts in the free-living metamonad Anaeramoeba.</title>
        <authorList>
            <person name="Jerlstrom-Hultqvist J."/>
            <person name="Cepicka I."/>
            <person name="Gallot-Lavallee L."/>
            <person name="Salas-Leiva D."/>
            <person name="Curtis B.A."/>
            <person name="Zahonova K."/>
            <person name="Pipaliya S."/>
            <person name="Dacks J."/>
            <person name="Roger A.J."/>
        </authorList>
    </citation>
    <scope>NUCLEOTIDE SEQUENCE</scope>
    <source>
        <strain evidence="2">BMAN</strain>
    </source>
</reference>
<dbReference type="PANTHER" id="PTHR47979">
    <property type="entry name" value="DRAB11-RELATED"/>
    <property type="match status" value="1"/>
</dbReference>
<accession>A0A9Q0LTS7</accession>
<gene>
    <name evidence="2" type="ORF">M0811_05465</name>
</gene>
<dbReference type="InterPro" id="IPR050209">
    <property type="entry name" value="Rab_GTPases_membrane_traffic"/>
</dbReference>
<dbReference type="Proteomes" id="UP001149090">
    <property type="component" value="Unassembled WGS sequence"/>
</dbReference>
<keyword evidence="3" id="KW-1185">Reference proteome</keyword>
<comment type="caution">
    <text evidence="2">The sequence shown here is derived from an EMBL/GenBank/DDBJ whole genome shotgun (WGS) entry which is preliminary data.</text>
</comment>
<dbReference type="SUPFAM" id="SSF52540">
    <property type="entry name" value="P-loop containing nucleoside triphosphate hydrolases"/>
    <property type="match status" value="1"/>
</dbReference>
<dbReference type="GO" id="GO:0003924">
    <property type="term" value="F:GTPase activity"/>
    <property type="evidence" value="ECO:0007669"/>
    <property type="project" value="InterPro"/>
</dbReference>
<dbReference type="PROSITE" id="PS51419">
    <property type="entry name" value="RAB"/>
    <property type="match status" value="1"/>
</dbReference>
<dbReference type="Pfam" id="PF00071">
    <property type="entry name" value="Ras"/>
    <property type="match status" value="1"/>
</dbReference>
<name>A0A9Q0LTS7_ANAIG</name>
<proteinExistence type="predicted"/>
<evidence type="ECO:0000313" key="3">
    <source>
        <dbReference type="Proteomes" id="UP001149090"/>
    </source>
</evidence>
<dbReference type="GO" id="GO:0005525">
    <property type="term" value="F:GTP binding"/>
    <property type="evidence" value="ECO:0007669"/>
    <property type="project" value="InterPro"/>
</dbReference>
<evidence type="ECO:0000256" key="1">
    <source>
        <dbReference type="SAM" id="MobiDB-lite"/>
    </source>
</evidence>
<dbReference type="InterPro" id="IPR001806">
    <property type="entry name" value="Small_GTPase"/>
</dbReference>
<dbReference type="Gene3D" id="3.40.50.300">
    <property type="entry name" value="P-loop containing nucleotide triphosphate hydrolases"/>
    <property type="match status" value="1"/>
</dbReference>
<dbReference type="InterPro" id="IPR027417">
    <property type="entry name" value="P-loop_NTPase"/>
</dbReference>
<dbReference type="AlphaFoldDB" id="A0A9Q0LTS7"/>
<sequence>MEKKGEKFAKKNKALFMETSAKDGKNIEEVFQMLATEILNVFENKQQKKDNININNPHSEKRRSCC</sequence>
<dbReference type="EMBL" id="JAPDFW010000056">
    <property type="protein sequence ID" value="KAJ5077775.1"/>
    <property type="molecule type" value="Genomic_DNA"/>
</dbReference>
<organism evidence="2 3">
    <name type="scientific">Anaeramoeba ignava</name>
    <name type="common">Anaerobic marine amoeba</name>
    <dbReference type="NCBI Taxonomy" id="1746090"/>
    <lineage>
        <taxon>Eukaryota</taxon>
        <taxon>Metamonada</taxon>
        <taxon>Anaeramoebidae</taxon>
        <taxon>Anaeramoeba</taxon>
    </lineage>
</organism>
<protein>
    <submittedName>
        <fullName evidence="2">Ras-related protein rab-10-like</fullName>
    </submittedName>
</protein>
<evidence type="ECO:0000313" key="2">
    <source>
        <dbReference type="EMBL" id="KAJ5077775.1"/>
    </source>
</evidence>